<comment type="caution">
    <text evidence="1">The sequence shown here is derived from an EMBL/GenBank/DDBJ whole genome shotgun (WGS) entry which is preliminary data.</text>
</comment>
<reference evidence="1" key="1">
    <citation type="submission" date="2021-06" db="EMBL/GenBank/DDBJ databases">
        <authorList>
            <person name="Kallberg Y."/>
            <person name="Tangrot J."/>
            <person name="Rosling A."/>
        </authorList>
    </citation>
    <scope>NUCLEOTIDE SEQUENCE</scope>
    <source>
        <strain evidence="1">IL203A</strain>
    </source>
</reference>
<feature type="non-terminal residue" evidence="1">
    <location>
        <position position="1"/>
    </location>
</feature>
<evidence type="ECO:0000313" key="1">
    <source>
        <dbReference type="EMBL" id="CAG8761266.1"/>
    </source>
</evidence>
<dbReference type="EMBL" id="CAJVPU010051424">
    <property type="protein sequence ID" value="CAG8761266.1"/>
    <property type="molecule type" value="Genomic_DNA"/>
</dbReference>
<evidence type="ECO:0000313" key="2">
    <source>
        <dbReference type="Proteomes" id="UP000789702"/>
    </source>
</evidence>
<feature type="non-terminal residue" evidence="1">
    <location>
        <position position="147"/>
    </location>
</feature>
<accession>A0ACA9QPC6</accession>
<dbReference type="Proteomes" id="UP000789702">
    <property type="component" value="Unassembled WGS sequence"/>
</dbReference>
<gene>
    <name evidence="1" type="ORF">DHETER_LOCUS15276</name>
</gene>
<sequence length="147" mass="15452">LKQILLLCEDTLLAQNYNKPKQNRWKTDIDDNSTPPAGAPSWCILCNYIPAVSLGPVINFPGAGDDSDNYLESGTVASNTHFVSGSALSGSAPDTYSSFAPDTYSGSGSSAVAPDTNSAPNTNRYAAPDANHYSAPDINYYAAPNAN</sequence>
<proteinExistence type="predicted"/>
<name>A0ACA9QPC6_9GLOM</name>
<protein>
    <submittedName>
        <fullName evidence="1">11063_t:CDS:1</fullName>
    </submittedName>
</protein>
<keyword evidence="2" id="KW-1185">Reference proteome</keyword>
<organism evidence="1 2">
    <name type="scientific">Dentiscutata heterogama</name>
    <dbReference type="NCBI Taxonomy" id="1316150"/>
    <lineage>
        <taxon>Eukaryota</taxon>
        <taxon>Fungi</taxon>
        <taxon>Fungi incertae sedis</taxon>
        <taxon>Mucoromycota</taxon>
        <taxon>Glomeromycotina</taxon>
        <taxon>Glomeromycetes</taxon>
        <taxon>Diversisporales</taxon>
        <taxon>Gigasporaceae</taxon>
        <taxon>Dentiscutata</taxon>
    </lineage>
</organism>